<comment type="caution">
    <text evidence="2">The sequence shown here is derived from an EMBL/GenBank/DDBJ whole genome shotgun (WGS) entry which is preliminary data.</text>
</comment>
<dbReference type="Proteomes" id="UP000436088">
    <property type="component" value="Unassembled WGS sequence"/>
</dbReference>
<evidence type="ECO:0000313" key="2">
    <source>
        <dbReference type="EMBL" id="KAE8711451.1"/>
    </source>
</evidence>
<feature type="region of interest" description="Disordered" evidence="1">
    <location>
        <begin position="1"/>
        <end position="29"/>
    </location>
</feature>
<keyword evidence="3" id="KW-1185">Reference proteome</keyword>
<reference evidence="2" key="1">
    <citation type="submission" date="2019-09" db="EMBL/GenBank/DDBJ databases">
        <title>Draft genome information of white flower Hibiscus syriacus.</title>
        <authorList>
            <person name="Kim Y.-M."/>
        </authorList>
    </citation>
    <scope>NUCLEOTIDE SEQUENCE [LARGE SCALE GENOMIC DNA]</scope>
    <source>
        <strain evidence="2">YM2019G1</strain>
    </source>
</reference>
<dbReference type="AlphaFoldDB" id="A0A6A3B4I6"/>
<name>A0A6A3B4I6_HIBSY</name>
<sequence length="130" mass="15016">MQDHSRPVTGYPVQNVNGCAPPPPPSRRVNGTWNVRFQVSNPNKKLSIYYGDIVSSVFHKDDFLTETRIEPFVQGTREVNSGGELLRGGFFRGRQGCRRDEWREDTCRDQVQYQGGRRRCVSIRWVERTA</sequence>
<organism evidence="2 3">
    <name type="scientific">Hibiscus syriacus</name>
    <name type="common">Rose of Sharon</name>
    <dbReference type="NCBI Taxonomy" id="106335"/>
    <lineage>
        <taxon>Eukaryota</taxon>
        <taxon>Viridiplantae</taxon>
        <taxon>Streptophyta</taxon>
        <taxon>Embryophyta</taxon>
        <taxon>Tracheophyta</taxon>
        <taxon>Spermatophyta</taxon>
        <taxon>Magnoliopsida</taxon>
        <taxon>eudicotyledons</taxon>
        <taxon>Gunneridae</taxon>
        <taxon>Pentapetalae</taxon>
        <taxon>rosids</taxon>
        <taxon>malvids</taxon>
        <taxon>Malvales</taxon>
        <taxon>Malvaceae</taxon>
        <taxon>Malvoideae</taxon>
        <taxon>Hibiscus</taxon>
    </lineage>
</organism>
<protein>
    <submittedName>
        <fullName evidence="2">Uncharacterized protein</fullName>
    </submittedName>
</protein>
<evidence type="ECO:0000256" key="1">
    <source>
        <dbReference type="SAM" id="MobiDB-lite"/>
    </source>
</evidence>
<dbReference type="EMBL" id="VEPZ02000914">
    <property type="protein sequence ID" value="KAE8711451.1"/>
    <property type="molecule type" value="Genomic_DNA"/>
</dbReference>
<proteinExistence type="predicted"/>
<gene>
    <name evidence="2" type="ORF">F3Y22_tig00110293pilonHSYRG00060</name>
</gene>
<accession>A0A6A3B4I6</accession>
<evidence type="ECO:0000313" key="3">
    <source>
        <dbReference type="Proteomes" id="UP000436088"/>
    </source>
</evidence>